<dbReference type="GO" id="GO:0006952">
    <property type="term" value="P:defense response"/>
    <property type="evidence" value="ECO:0007669"/>
    <property type="project" value="InterPro"/>
</dbReference>
<keyword evidence="2" id="KW-1185">Reference proteome</keyword>
<proteinExistence type="predicted"/>
<gene>
    <name evidence="1" type="ORF">Lalb_Chr08g0239321</name>
</gene>
<comment type="caution">
    <text evidence="1">The sequence shown here is derived from an EMBL/GenBank/DDBJ whole genome shotgun (WGS) entry which is preliminary data.</text>
</comment>
<dbReference type="InterPro" id="IPR035892">
    <property type="entry name" value="C2_domain_sf"/>
</dbReference>
<sequence>MGIIWVEVCLISAHGIEHSALLWKRQWFAVGWIDHNSKYCTKVDDSGNPNPVWRTKFAIPVDDSTPNFQNLALNVEVYSLEPIFLTEKLQGSATVVLKEFLVKQVKNSEVSKARHREVQSYQLRKKKSGKPIGFIDILIRVFEEKKEQNSHTGSKEGMVLLDRGSNTQLTTEGGLEPAYPQHQLQASTHQPENHVQTNIPDYSDPYVGEPSYHAAVGPSYQPPRTRTTPSPSNVGYIPTFLPTNDDLSPGFTVMAASRAGARWRGPPGFAMGLGAGALAAGVVIFGDDFISGFDVPPGLGDANLTEDVDPLF</sequence>
<dbReference type="Pfam" id="PF00168">
    <property type="entry name" value="C2"/>
    <property type="match status" value="1"/>
</dbReference>
<protein>
    <submittedName>
        <fullName evidence="1">Putative C2 domain-containing protein</fullName>
    </submittedName>
</protein>
<dbReference type="PANTHER" id="PTHR32246:SF153">
    <property type="entry name" value="LIPID-BINDING (CALB DOMAIN) FAMILY PROTEIN, PUTATIVE-RELATED"/>
    <property type="match status" value="1"/>
</dbReference>
<dbReference type="InterPro" id="IPR044750">
    <property type="entry name" value="C2_SRC2/BAP"/>
</dbReference>
<accession>A0A6A4Q578</accession>
<dbReference type="SUPFAM" id="SSF49562">
    <property type="entry name" value="C2 domain (Calcium/lipid-binding domain, CaLB)"/>
    <property type="match status" value="1"/>
</dbReference>
<reference evidence="2" key="1">
    <citation type="journal article" date="2020" name="Nat. Commun.">
        <title>Genome sequence of the cluster root forming white lupin.</title>
        <authorList>
            <person name="Hufnagel B."/>
            <person name="Marques A."/>
            <person name="Soriano A."/>
            <person name="Marques L."/>
            <person name="Divol F."/>
            <person name="Doumas P."/>
            <person name="Sallet E."/>
            <person name="Mancinotti D."/>
            <person name="Carrere S."/>
            <person name="Marande W."/>
            <person name="Arribat S."/>
            <person name="Keller J."/>
            <person name="Huneau C."/>
            <person name="Blein T."/>
            <person name="Aime D."/>
            <person name="Laguerre M."/>
            <person name="Taylor J."/>
            <person name="Schubert V."/>
            <person name="Nelson M."/>
            <person name="Geu-Flores F."/>
            <person name="Crespi M."/>
            <person name="Gallardo-Guerrero K."/>
            <person name="Delaux P.-M."/>
            <person name="Salse J."/>
            <person name="Berges H."/>
            <person name="Guyot R."/>
            <person name="Gouzy J."/>
            <person name="Peret B."/>
        </authorList>
    </citation>
    <scope>NUCLEOTIDE SEQUENCE [LARGE SCALE GENOMIC DNA]</scope>
    <source>
        <strain evidence="2">cv. Amiga</strain>
    </source>
</reference>
<dbReference type="AlphaFoldDB" id="A0A6A4Q578"/>
<dbReference type="EMBL" id="WOCE01000008">
    <property type="protein sequence ID" value="KAE9608783.1"/>
    <property type="molecule type" value="Genomic_DNA"/>
</dbReference>
<dbReference type="PROSITE" id="PS50004">
    <property type="entry name" value="C2"/>
    <property type="match status" value="1"/>
</dbReference>
<dbReference type="Proteomes" id="UP000447434">
    <property type="component" value="Chromosome 8"/>
</dbReference>
<evidence type="ECO:0000313" key="2">
    <source>
        <dbReference type="Proteomes" id="UP000447434"/>
    </source>
</evidence>
<dbReference type="OrthoDB" id="1910234at2759"/>
<name>A0A6A4Q578_LUPAL</name>
<evidence type="ECO:0000313" key="1">
    <source>
        <dbReference type="EMBL" id="KAE9608783.1"/>
    </source>
</evidence>
<dbReference type="InterPro" id="IPR000008">
    <property type="entry name" value="C2_dom"/>
</dbReference>
<dbReference type="PANTHER" id="PTHR32246">
    <property type="entry name" value="INGRESSION PROTEIN FIC1"/>
    <property type="match status" value="1"/>
</dbReference>
<dbReference type="CDD" id="cd04051">
    <property type="entry name" value="C2_SRC2_like"/>
    <property type="match status" value="1"/>
</dbReference>
<dbReference type="Gene3D" id="2.60.40.150">
    <property type="entry name" value="C2 domain"/>
    <property type="match status" value="1"/>
</dbReference>
<organism evidence="1 2">
    <name type="scientific">Lupinus albus</name>
    <name type="common">White lupine</name>
    <name type="synonym">Lupinus termis</name>
    <dbReference type="NCBI Taxonomy" id="3870"/>
    <lineage>
        <taxon>Eukaryota</taxon>
        <taxon>Viridiplantae</taxon>
        <taxon>Streptophyta</taxon>
        <taxon>Embryophyta</taxon>
        <taxon>Tracheophyta</taxon>
        <taxon>Spermatophyta</taxon>
        <taxon>Magnoliopsida</taxon>
        <taxon>eudicotyledons</taxon>
        <taxon>Gunneridae</taxon>
        <taxon>Pentapetalae</taxon>
        <taxon>rosids</taxon>
        <taxon>fabids</taxon>
        <taxon>Fabales</taxon>
        <taxon>Fabaceae</taxon>
        <taxon>Papilionoideae</taxon>
        <taxon>50 kb inversion clade</taxon>
        <taxon>genistoids sensu lato</taxon>
        <taxon>core genistoids</taxon>
        <taxon>Genisteae</taxon>
        <taxon>Lupinus</taxon>
    </lineage>
</organism>